<comment type="caution">
    <text evidence="9">The sequence shown here is derived from an EMBL/GenBank/DDBJ whole genome shotgun (WGS) entry which is preliminary data.</text>
</comment>
<evidence type="ECO:0000313" key="9">
    <source>
        <dbReference type="EMBL" id="MBO8440030.1"/>
    </source>
</evidence>
<keyword evidence="6" id="KW-0998">Cell outer membrane</keyword>
<proteinExistence type="inferred from homology"/>
<evidence type="ECO:0000313" key="10">
    <source>
        <dbReference type="Proteomes" id="UP000712007"/>
    </source>
</evidence>
<feature type="signal peptide" evidence="8">
    <location>
        <begin position="1"/>
        <end position="22"/>
    </location>
</feature>
<dbReference type="PROSITE" id="PS51257">
    <property type="entry name" value="PROKAR_LIPOPROTEIN"/>
    <property type="match status" value="1"/>
</dbReference>
<evidence type="ECO:0000256" key="8">
    <source>
        <dbReference type="SAM" id="SignalP"/>
    </source>
</evidence>
<evidence type="ECO:0000256" key="3">
    <source>
        <dbReference type="ARBA" id="ARBA00022729"/>
    </source>
</evidence>
<reference evidence="9" key="1">
    <citation type="submission" date="2020-10" db="EMBL/GenBank/DDBJ databases">
        <authorList>
            <person name="Gilroy R."/>
        </authorList>
    </citation>
    <scope>NUCLEOTIDE SEQUENCE</scope>
    <source>
        <strain evidence="9">3924</strain>
    </source>
</reference>
<evidence type="ECO:0000256" key="6">
    <source>
        <dbReference type="ARBA" id="ARBA00023237"/>
    </source>
</evidence>
<keyword evidence="7" id="KW-0449">Lipoprotein</keyword>
<name>A0A940DJE4_9BACT</name>
<evidence type="ECO:0000256" key="1">
    <source>
        <dbReference type="ARBA" id="ARBA00004442"/>
    </source>
</evidence>
<dbReference type="Pfam" id="PF08842">
    <property type="entry name" value="Mfa2"/>
    <property type="match status" value="1"/>
</dbReference>
<gene>
    <name evidence="9" type="ORF">IAC51_05205</name>
</gene>
<evidence type="ECO:0000256" key="4">
    <source>
        <dbReference type="ARBA" id="ARBA00023136"/>
    </source>
</evidence>
<keyword evidence="5" id="KW-0564">Palmitate</keyword>
<dbReference type="EMBL" id="JADIMV010000087">
    <property type="protein sequence ID" value="MBO8440030.1"/>
    <property type="molecule type" value="Genomic_DNA"/>
</dbReference>
<comment type="subcellular location">
    <subcellularLocation>
        <location evidence="1">Cell outer membrane</location>
    </subcellularLocation>
</comment>
<sequence>MKTKLMNMALLGAVLLSAVACSDPGSIGAPQERSEVTLTLSVDVPTKAIGDPGTSHLEDSAAWADIVAYFVYDNGAVYPRRVTRTEYEASDSKRFRYTLPQGTGKVYAVAFPDGDDVDRYLGIASRTDVEALRTSTLNGTAEEWKLYMLGCFSGISSENFNFSEDNVLQNDITVTLTRLIAKVDVHYDLQSAYEDGGYTQADMLHITFRGLAQGYFFPELNADALASAQLSDVAVLDASMSQRNGRTAFYAFPGVNNSVRFSVEYGVAGAPPVAYDYTATFDNVLERASWHYVRFSMNGSKDSATGSGITVSRTEVQP</sequence>
<dbReference type="InterPro" id="IPR014941">
    <property type="entry name" value="FimB/Mfa2/Mfa3"/>
</dbReference>
<organism evidence="9 10">
    <name type="scientific">Candidatus Aphodosoma intestinipullorum</name>
    <dbReference type="NCBI Taxonomy" id="2840674"/>
    <lineage>
        <taxon>Bacteria</taxon>
        <taxon>Pseudomonadati</taxon>
        <taxon>Bacteroidota</taxon>
        <taxon>Bacteroidia</taxon>
        <taxon>Bacteroidales</taxon>
        <taxon>Candidatus Aphodosoma</taxon>
    </lineage>
</organism>
<keyword evidence="4" id="KW-0472">Membrane</keyword>
<feature type="chain" id="PRO_5037164908" description="Major fimbrial subunit protein N-terminal domain-containing protein" evidence="8">
    <location>
        <begin position="23"/>
        <end position="318"/>
    </location>
</feature>
<keyword evidence="3 8" id="KW-0732">Signal</keyword>
<accession>A0A940DJE4</accession>
<evidence type="ECO:0000256" key="7">
    <source>
        <dbReference type="ARBA" id="ARBA00023288"/>
    </source>
</evidence>
<protein>
    <recommendedName>
        <fullName evidence="11">Major fimbrial subunit protein N-terminal domain-containing protein</fullName>
    </recommendedName>
</protein>
<comment type="similarity">
    <text evidence="2">Belongs to the bacteroidetes fimbrillin superfamily. FimB/Mfa2 family.</text>
</comment>
<dbReference type="GO" id="GO:0009279">
    <property type="term" value="C:cell outer membrane"/>
    <property type="evidence" value="ECO:0007669"/>
    <property type="project" value="UniProtKB-SubCell"/>
</dbReference>
<reference evidence="9" key="2">
    <citation type="journal article" date="2021" name="PeerJ">
        <title>Extensive microbial diversity within the chicken gut microbiome revealed by metagenomics and culture.</title>
        <authorList>
            <person name="Gilroy R."/>
            <person name="Ravi A."/>
            <person name="Getino M."/>
            <person name="Pursley I."/>
            <person name="Horton D.L."/>
            <person name="Alikhan N.F."/>
            <person name="Baker D."/>
            <person name="Gharbi K."/>
            <person name="Hall N."/>
            <person name="Watson M."/>
            <person name="Adriaenssens E.M."/>
            <person name="Foster-Nyarko E."/>
            <person name="Jarju S."/>
            <person name="Secka A."/>
            <person name="Antonio M."/>
            <person name="Oren A."/>
            <person name="Chaudhuri R.R."/>
            <person name="La Ragione R."/>
            <person name="Hildebrand F."/>
            <person name="Pallen M.J."/>
        </authorList>
    </citation>
    <scope>NUCLEOTIDE SEQUENCE</scope>
    <source>
        <strain evidence="9">3924</strain>
    </source>
</reference>
<evidence type="ECO:0000256" key="5">
    <source>
        <dbReference type="ARBA" id="ARBA00023139"/>
    </source>
</evidence>
<evidence type="ECO:0008006" key="11">
    <source>
        <dbReference type="Google" id="ProtNLM"/>
    </source>
</evidence>
<dbReference type="Proteomes" id="UP000712007">
    <property type="component" value="Unassembled WGS sequence"/>
</dbReference>
<evidence type="ECO:0000256" key="2">
    <source>
        <dbReference type="ARBA" id="ARBA00007248"/>
    </source>
</evidence>
<dbReference type="AlphaFoldDB" id="A0A940DJE4"/>